<keyword evidence="1" id="KW-0812">Transmembrane</keyword>
<feature type="transmembrane region" description="Helical" evidence="1">
    <location>
        <begin position="83"/>
        <end position="104"/>
    </location>
</feature>
<keyword evidence="3" id="KW-1185">Reference proteome</keyword>
<keyword evidence="1" id="KW-0472">Membrane</keyword>
<feature type="transmembrane region" description="Helical" evidence="1">
    <location>
        <begin position="57"/>
        <end position="77"/>
    </location>
</feature>
<feature type="transmembrane region" description="Helical" evidence="1">
    <location>
        <begin position="116"/>
        <end position="133"/>
    </location>
</feature>
<dbReference type="Pfam" id="PF03591">
    <property type="entry name" value="AzlC"/>
    <property type="match status" value="1"/>
</dbReference>
<feature type="transmembrane region" description="Helical" evidence="1">
    <location>
        <begin position="215"/>
        <end position="239"/>
    </location>
</feature>
<dbReference type="Proteomes" id="UP001294412">
    <property type="component" value="Unassembled WGS sequence"/>
</dbReference>
<dbReference type="InterPro" id="IPR011606">
    <property type="entry name" value="Brnchd-chn_aa_trnsp_permease"/>
</dbReference>
<keyword evidence="1" id="KW-1133">Transmembrane helix</keyword>
<dbReference type="RefSeq" id="WP_322187201.1">
    <property type="nucleotide sequence ID" value="NZ_JAXLPB010000003.1"/>
</dbReference>
<reference evidence="2 3" key="1">
    <citation type="submission" date="2023-12" db="EMBL/GenBank/DDBJ databases">
        <title>Description of Novel Strain Fulvimarina sp. 2208YS6-2-32 isolated from Uroteuthis (Photololigo) edulis.</title>
        <authorList>
            <person name="Park J.-S."/>
        </authorList>
    </citation>
    <scope>NUCLEOTIDE SEQUENCE [LARGE SCALE GENOMIC DNA]</scope>
    <source>
        <strain evidence="2 3">2208YS6-2-32</strain>
    </source>
</reference>
<feature type="transmembrane region" description="Helical" evidence="1">
    <location>
        <begin position="27"/>
        <end position="45"/>
    </location>
</feature>
<feature type="transmembrane region" description="Helical" evidence="1">
    <location>
        <begin position="145"/>
        <end position="169"/>
    </location>
</feature>
<feature type="transmembrane region" description="Helical" evidence="1">
    <location>
        <begin position="176"/>
        <end position="195"/>
    </location>
</feature>
<name>A0ABU5I4Q9_9HYPH</name>
<evidence type="ECO:0000256" key="1">
    <source>
        <dbReference type="SAM" id="Phobius"/>
    </source>
</evidence>
<organism evidence="2 3">
    <name type="scientific">Fulvimarina uroteuthidis</name>
    <dbReference type="NCBI Taxonomy" id="3098149"/>
    <lineage>
        <taxon>Bacteria</taxon>
        <taxon>Pseudomonadati</taxon>
        <taxon>Pseudomonadota</taxon>
        <taxon>Alphaproteobacteria</taxon>
        <taxon>Hyphomicrobiales</taxon>
        <taxon>Aurantimonadaceae</taxon>
        <taxon>Fulvimarina</taxon>
    </lineage>
</organism>
<dbReference type="EMBL" id="JAXLPB010000003">
    <property type="protein sequence ID" value="MDY8109718.1"/>
    <property type="molecule type" value="Genomic_DNA"/>
</dbReference>
<protein>
    <submittedName>
        <fullName evidence="2">AzlC family ABC transporter permease</fullName>
    </submittedName>
</protein>
<evidence type="ECO:0000313" key="3">
    <source>
        <dbReference type="Proteomes" id="UP001294412"/>
    </source>
</evidence>
<evidence type="ECO:0000313" key="2">
    <source>
        <dbReference type="EMBL" id="MDY8109718.1"/>
    </source>
</evidence>
<comment type="caution">
    <text evidence="2">The sequence shown here is derived from an EMBL/GenBank/DDBJ whole genome shotgun (WGS) entry which is preliminary data.</text>
</comment>
<proteinExistence type="predicted"/>
<gene>
    <name evidence="2" type="ORF">U0C82_11270</name>
</gene>
<sequence length="249" mass="26664">MNENEMRTDGPPDRRGLYWFAQGAKGLMTPPAFILFSAFVGIAGLSREAGLTWIEAAFMTATIWALPAQIILVGASVAGTSLLATAFAVLLSSVRLMPMVVALMPELRGPRTRTPTLLFLSHFVAITGWVFAMERLTDVPRAYRTTYFAGFAVPLTVLNTILVAVVFNLMDNLPALATGALAFLTPVYFFCSLYGSARELSGRIALFSGMAVLPIAHALAPGFEILVAGLLGGAGAYFAGRIAEGRRLR</sequence>
<accession>A0ABU5I4Q9</accession>